<dbReference type="EMBL" id="FZOY01000001">
    <property type="protein sequence ID" value="SNS25290.1"/>
    <property type="molecule type" value="Genomic_DNA"/>
</dbReference>
<feature type="domain" description="HTH lysR-type" evidence="5">
    <location>
        <begin position="1"/>
        <end position="58"/>
    </location>
</feature>
<dbReference type="InterPro" id="IPR005119">
    <property type="entry name" value="LysR_subst-bd"/>
</dbReference>
<keyword evidence="4" id="KW-0804">Transcription</keyword>
<evidence type="ECO:0000313" key="6">
    <source>
        <dbReference type="EMBL" id="SNS25290.1"/>
    </source>
</evidence>
<dbReference type="SUPFAM" id="SSF46785">
    <property type="entry name" value="Winged helix' DNA-binding domain"/>
    <property type="match status" value="1"/>
</dbReference>
<keyword evidence="2" id="KW-0805">Transcription regulation</keyword>
<evidence type="ECO:0000256" key="4">
    <source>
        <dbReference type="ARBA" id="ARBA00023163"/>
    </source>
</evidence>
<dbReference type="Proteomes" id="UP000198426">
    <property type="component" value="Unassembled WGS sequence"/>
</dbReference>
<dbReference type="SUPFAM" id="SSF53850">
    <property type="entry name" value="Periplasmic binding protein-like II"/>
    <property type="match status" value="1"/>
</dbReference>
<accession>A0A239CYV1</accession>
<dbReference type="Gene3D" id="3.40.190.290">
    <property type="match status" value="1"/>
</dbReference>
<keyword evidence="7" id="KW-1185">Reference proteome</keyword>
<dbReference type="PANTHER" id="PTHR30427">
    <property type="entry name" value="TRANSCRIPTIONAL ACTIVATOR PROTEIN LYSR"/>
    <property type="match status" value="1"/>
</dbReference>
<dbReference type="InterPro" id="IPR036388">
    <property type="entry name" value="WH-like_DNA-bd_sf"/>
</dbReference>
<gene>
    <name evidence="6" type="ORF">SAMN05421757_101555</name>
</gene>
<dbReference type="GO" id="GO:0043565">
    <property type="term" value="F:sequence-specific DNA binding"/>
    <property type="evidence" value="ECO:0007669"/>
    <property type="project" value="TreeGrafter"/>
</dbReference>
<evidence type="ECO:0000256" key="3">
    <source>
        <dbReference type="ARBA" id="ARBA00023125"/>
    </source>
</evidence>
<evidence type="ECO:0000259" key="5">
    <source>
        <dbReference type="PROSITE" id="PS50931"/>
    </source>
</evidence>
<organism evidence="6 7">
    <name type="scientific">Tropicimonas sediminicola</name>
    <dbReference type="NCBI Taxonomy" id="1031541"/>
    <lineage>
        <taxon>Bacteria</taxon>
        <taxon>Pseudomonadati</taxon>
        <taxon>Pseudomonadota</taxon>
        <taxon>Alphaproteobacteria</taxon>
        <taxon>Rhodobacterales</taxon>
        <taxon>Roseobacteraceae</taxon>
        <taxon>Tropicimonas</taxon>
    </lineage>
</organism>
<dbReference type="PROSITE" id="PS50931">
    <property type="entry name" value="HTH_LYSR"/>
    <property type="match status" value="1"/>
</dbReference>
<dbReference type="GO" id="GO:0010628">
    <property type="term" value="P:positive regulation of gene expression"/>
    <property type="evidence" value="ECO:0007669"/>
    <property type="project" value="TreeGrafter"/>
</dbReference>
<proteinExistence type="inferred from homology"/>
<dbReference type="PANTHER" id="PTHR30427:SF1">
    <property type="entry name" value="TRANSCRIPTIONAL ACTIVATOR PROTEIN LYSR"/>
    <property type="match status" value="1"/>
</dbReference>
<evidence type="ECO:0000256" key="2">
    <source>
        <dbReference type="ARBA" id="ARBA00023015"/>
    </source>
</evidence>
<protein>
    <submittedName>
        <fullName evidence="6">Transcriptional regulator, LysR family</fullName>
    </submittedName>
</protein>
<dbReference type="GO" id="GO:0003700">
    <property type="term" value="F:DNA-binding transcription factor activity"/>
    <property type="evidence" value="ECO:0007669"/>
    <property type="project" value="InterPro"/>
</dbReference>
<reference evidence="6 7" key="1">
    <citation type="submission" date="2017-06" db="EMBL/GenBank/DDBJ databases">
        <authorList>
            <person name="Kim H.J."/>
            <person name="Triplett B.A."/>
        </authorList>
    </citation>
    <scope>NUCLEOTIDE SEQUENCE [LARGE SCALE GENOMIC DNA]</scope>
    <source>
        <strain evidence="6 7">DSM 29339</strain>
    </source>
</reference>
<dbReference type="Pfam" id="PF00126">
    <property type="entry name" value="HTH_1"/>
    <property type="match status" value="1"/>
</dbReference>
<comment type="similarity">
    <text evidence="1">Belongs to the LysR transcriptional regulatory family.</text>
</comment>
<evidence type="ECO:0000313" key="7">
    <source>
        <dbReference type="Proteomes" id="UP000198426"/>
    </source>
</evidence>
<dbReference type="InterPro" id="IPR000847">
    <property type="entry name" value="LysR_HTH_N"/>
</dbReference>
<evidence type="ECO:0000256" key="1">
    <source>
        <dbReference type="ARBA" id="ARBA00009437"/>
    </source>
</evidence>
<dbReference type="Pfam" id="PF03466">
    <property type="entry name" value="LysR_substrate"/>
    <property type="match status" value="1"/>
</dbReference>
<sequence>MNQKQVNAFRMVMRHGSVTAAAQALNVSQPAVSRLVADLEASLGFPLLLRTGGRVQPTAEAYEFFPEVERMFYGLDRLAQVADEIRTLQRATFRVASMPMVSFEIIPLAVSRFTADHTGIGITHDVHTSPRILDLLAARQIDLGLAQTLPGRTDVDVLAAFNSDCVCVMSPDHPLAGRARITPKDLDGQPLVALNYRTLTYSYMMQCFAEADVLPNIVAETQPSYSACGLASLGVGIAIVDPITPRIFGRSLVSVPFAPRIPFEFQIMKSRDVPLSRAGLAFLEVLNEVLSDHADIVTEGHNKNA</sequence>
<dbReference type="RefSeq" id="WP_176442746.1">
    <property type="nucleotide sequence ID" value="NZ_FZOY01000001.1"/>
</dbReference>
<dbReference type="PRINTS" id="PR00039">
    <property type="entry name" value="HTHLYSR"/>
</dbReference>
<dbReference type="GO" id="GO:0009089">
    <property type="term" value="P:lysine biosynthetic process via diaminopimelate"/>
    <property type="evidence" value="ECO:0007669"/>
    <property type="project" value="TreeGrafter"/>
</dbReference>
<dbReference type="InterPro" id="IPR036390">
    <property type="entry name" value="WH_DNA-bd_sf"/>
</dbReference>
<keyword evidence="3" id="KW-0238">DNA-binding</keyword>
<dbReference type="AlphaFoldDB" id="A0A239CYV1"/>
<name>A0A239CYV1_9RHOB</name>
<dbReference type="Gene3D" id="1.10.10.10">
    <property type="entry name" value="Winged helix-like DNA-binding domain superfamily/Winged helix DNA-binding domain"/>
    <property type="match status" value="1"/>
</dbReference>